<evidence type="ECO:0000256" key="2">
    <source>
        <dbReference type="SAM" id="SignalP"/>
    </source>
</evidence>
<evidence type="ECO:0000313" key="4">
    <source>
        <dbReference type="Proteomes" id="UP000716446"/>
    </source>
</evidence>
<gene>
    <name evidence="3" type="ORF">AWRI4619_LOCUS265</name>
</gene>
<evidence type="ECO:0000313" key="3">
    <source>
        <dbReference type="EMBL" id="CAD0081698.1"/>
    </source>
</evidence>
<keyword evidence="2" id="KW-0732">Signal</keyword>
<feature type="chain" id="PRO_5040332200" description="Phosphoglycerate mutase-like protein" evidence="2">
    <location>
        <begin position="20"/>
        <end position="479"/>
    </location>
</feature>
<dbReference type="AlphaFoldDB" id="A0A9N8P4B5"/>
<dbReference type="InterPro" id="IPR050645">
    <property type="entry name" value="Histidine_acid_phosphatase"/>
</dbReference>
<protein>
    <recommendedName>
        <fullName evidence="5">Phosphoglycerate mutase-like protein</fullName>
    </recommendedName>
</protein>
<organism evidence="3 4">
    <name type="scientific">Aureobasidium vineae</name>
    <dbReference type="NCBI Taxonomy" id="2773715"/>
    <lineage>
        <taxon>Eukaryota</taxon>
        <taxon>Fungi</taxon>
        <taxon>Dikarya</taxon>
        <taxon>Ascomycota</taxon>
        <taxon>Pezizomycotina</taxon>
        <taxon>Dothideomycetes</taxon>
        <taxon>Dothideomycetidae</taxon>
        <taxon>Dothideales</taxon>
        <taxon>Saccotheciaceae</taxon>
        <taxon>Aureobasidium</taxon>
    </lineage>
</organism>
<sequence>MHYLYSFPILFSFASIVSSSNTTVDLSWHAPPSTQVSDLKSVINGTDVWGFVFNSSKTPASLPYSTYNWCNMPHVRSSEYPKVNSSYILQYVHVIHRHHKRTPYAANTFPRESYAWECSDEGLYYGGATFTGANANTSASTYWSVFTSSSNPLAPQGFNGTCQFPQLTSGGLDDSHQHGKDVFGVYHGLLGFLPAKYDSRKIQFRVTNNVITSQVASNLIPGIYPLLDSKSVPLMIQPASIDSLEPAYTCSSASSLYSSYGVGSTNANWTAHLTASSGLASALDAISGISSSATAWHQSWDHYFDNLSARLCHSKPLPCNSTTGTCVTQTQANEVFRLGEYEYNFLYRSAGPQTLEYARRSYGIWVAELADHFRVAQNGNDSVIYRHDVAHDGSISRLLALLQIQEMVWPGMGSEVVFELYSKHNEWFVRILWGGQVLRSSSPTLGNEVDMVPLQNILAYFDGLVGRGASLVPGLCNQS</sequence>
<keyword evidence="4" id="KW-1185">Reference proteome</keyword>
<evidence type="ECO:0008006" key="5">
    <source>
        <dbReference type="Google" id="ProtNLM"/>
    </source>
</evidence>
<proteinExistence type="inferred from homology"/>
<dbReference type="SUPFAM" id="SSF53254">
    <property type="entry name" value="Phosphoglycerate mutase-like"/>
    <property type="match status" value="1"/>
</dbReference>
<dbReference type="GO" id="GO:0016791">
    <property type="term" value="F:phosphatase activity"/>
    <property type="evidence" value="ECO:0007669"/>
    <property type="project" value="TreeGrafter"/>
</dbReference>
<name>A0A9N8P4B5_9PEZI</name>
<dbReference type="PANTHER" id="PTHR11567:SF195">
    <property type="entry name" value="ACID PHOSPHATASE, PUTATIVE (AFU_ORTHOLOGUE AFUA_3G14570)-RELATED"/>
    <property type="match status" value="1"/>
</dbReference>
<evidence type="ECO:0000256" key="1">
    <source>
        <dbReference type="ARBA" id="ARBA00005375"/>
    </source>
</evidence>
<comment type="caution">
    <text evidence="3">The sequence shown here is derived from an EMBL/GenBank/DDBJ whole genome shotgun (WGS) entry which is preliminary data.</text>
</comment>
<dbReference type="PANTHER" id="PTHR11567">
    <property type="entry name" value="ACID PHOSPHATASE-RELATED"/>
    <property type="match status" value="1"/>
</dbReference>
<dbReference type="InterPro" id="IPR029033">
    <property type="entry name" value="His_PPase_superfam"/>
</dbReference>
<comment type="similarity">
    <text evidence="1">Belongs to the histidine acid phosphatase family.</text>
</comment>
<dbReference type="Pfam" id="PF00328">
    <property type="entry name" value="His_Phos_2"/>
    <property type="match status" value="1"/>
</dbReference>
<dbReference type="EMBL" id="CAIJEN010000001">
    <property type="protein sequence ID" value="CAD0081698.1"/>
    <property type="molecule type" value="Genomic_DNA"/>
</dbReference>
<accession>A0A9N8P4B5</accession>
<dbReference type="InterPro" id="IPR000560">
    <property type="entry name" value="His_Pase_clade-2"/>
</dbReference>
<reference evidence="3" key="1">
    <citation type="submission" date="2020-06" db="EMBL/GenBank/DDBJ databases">
        <authorList>
            <person name="Onetto C."/>
        </authorList>
    </citation>
    <scope>NUCLEOTIDE SEQUENCE</scope>
</reference>
<dbReference type="Gene3D" id="3.40.50.1240">
    <property type="entry name" value="Phosphoglycerate mutase-like"/>
    <property type="match status" value="1"/>
</dbReference>
<feature type="signal peptide" evidence="2">
    <location>
        <begin position="1"/>
        <end position="19"/>
    </location>
</feature>
<dbReference type="Proteomes" id="UP000716446">
    <property type="component" value="Unassembled WGS sequence"/>
</dbReference>